<feature type="domain" description="Carboxylesterase type B" evidence="9">
    <location>
        <begin position="5"/>
        <end position="494"/>
    </location>
</feature>
<reference evidence="10 11" key="1">
    <citation type="submission" date="2017-03" db="EMBL/GenBank/DDBJ databases">
        <title>Genome of the blue death feigning beetle - Asbolus verrucosus.</title>
        <authorList>
            <person name="Rider S.D."/>
        </authorList>
    </citation>
    <scope>NUCLEOTIDE SEQUENCE [LARGE SCALE GENOMIC DNA]</scope>
    <source>
        <strain evidence="10">Butters</strain>
        <tissue evidence="10">Head and leg muscle</tissue>
    </source>
</reference>
<dbReference type="PROSITE" id="PS00122">
    <property type="entry name" value="CARBOXYLESTERASE_B_1"/>
    <property type="match status" value="1"/>
</dbReference>
<dbReference type="InterPro" id="IPR019826">
    <property type="entry name" value="Carboxylesterase_B_AS"/>
</dbReference>
<dbReference type="EC" id="3.1.1.-" evidence="7"/>
<evidence type="ECO:0000256" key="2">
    <source>
        <dbReference type="ARBA" id="ARBA00022487"/>
    </source>
</evidence>
<dbReference type="AlphaFoldDB" id="A0A482VSL7"/>
<keyword evidence="2" id="KW-0719">Serine esterase</keyword>
<evidence type="ECO:0000256" key="5">
    <source>
        <dbReference type="ARBA" id="ARBA00023157"/>
    </source>
</evidence>
<organism evidence="10 11">
    <name type="scientific">Asbolus verrucosus</name>
    <name type="common">Desert ironclad beetle</name>
    <dbReference type="NCBI Taxonomy" id="1661398"/>
    <lineage>
        <taxon>Eukaryota</taxon>
        <taxon>Metazoa</taxon>
        <taxon>Ecdysozoa</taxon>
        <taxon>Arthropoda</taxon>
        <taxon>Hexapoda</taxon>
        <taxon>Insecta</taxon>
        <taxon>Pterygota</taxon>
        <taxon>Neoptera</taxon>
        <taxon>Endopterygota</taxon>
        <taxon>Coleoptera</taxon>
        <taxon>Polyphaga</taxon>
        <taxon>Cucujiformia</taxon>
        <taxon>Tenebrionidae</taxon>
        <taxon>Pimeliinae</taxon>
        <taxon>Asbolus</taxon>
    </lineage>
</organism>
<name>A0A482VSL7_ASBVE</name>
<feature type="non-terminal residue" evidence="10">
    <location>
        <position position="1"/>
    </location>
</feature>
<dbReference type="InterPro" id="IPR019819">
    <property type="entry name" value="Carboxylesterase_B_CS"/>
</dbReference>
<comment type="similarity">
    <text evidence="1 7">Belongs to the type-B carboxylesterase/lipase family.</text>
</comment>
<evidence type="ECO:0000259" key="9">
    <source>
        <dbReference type="Pfam" id="PF00135"/>
    </source>
</evidence>
<evidence type="ECO:0000256" key="6">
    <source>
        <dbReference type="ARBA" id="ARBA00023180"/>
    </source>
</evidence>
<keyword evidence="5" id="KW-1015">Disulfide bond</keyword>
<dbReference type="STRING" id="1661398.A0A482VSL7"/>
<feature type="transmembrane region" description="Helical" evidence="8">
    <location>
        <begin position="549"/>
        <end position="571"/>
    </location>
</feature>
<keyword evidence="3" id="KW-0732">Signal</keyword>
<dbReference type="InterPro" id="IPR051093">
    <property type="entry name" value="Neuroligin/BSAL"/>
</dbReference>
<keyword evidence="8" id="KW-1133">Transmembrane helix</keyword>
<gene>
    <name evidence="10" type="ORF">BDFB_000384</name>
</gene>
<dbReference type="EMBL" id="QDEB01066921">
    <property type="protein sequence ID" value="RZC35932.1"/>
    <property type="molecule type" value="Genomic_DNA"/>
</dbReference>
<evidence type="ECO:0000256" key="1">
    <source>
        <dbReference type="ARBA" id="ARBA00005964"/>
    </source>
</evidence>
<accession>A0A482VSL7</accession>
<evidence type="ECO:0000256" key="8">
    <source>
        <dbReference type="SAM" id="Phobius"/>
    </source>
</evidence>
<protein>
    <recommendedName>
        <fullName evidence="7">Carboxylic ester hydrolase</fullName>
        <ecNumber evidence="7">3.1.1.-</ecNumber>
    </recommendedName>
</protein>
<sequence>WRDRRPIVEIEQGVLEGSKIYTDAGKTVNAFLGVPYAFPPVANLRFAPPRKHSGWNETRQATDFAPHCPQLPIKPGINDQEDCLYLNIWAPENAGLHAPLPVVVFFEGKNFYQSSEFPINAQDLAAEGLVIVTMNYRLNVFGFFCLGSSDARGNLGMLDQYFGLLWIQNNINKFGGDPKKVTLYGHSSGAVSVTFHMVSPRTAVIISSGSAVTSWQHQNDPIAASKQILRILGCDAYTAHPLECLRLKTVEHILQAFVEYSESFNWNDKFLPVVDTFLPQNDRYLPLHPIDALKEGKYLQVPMLTGISKPIADEQFMQWLELASQGYSQLQQYAEKAKIPEIIRLYKFSLTNKDPIFDLINWKYFSSNQGDVRILFDELKNLEFQSKIEAPHFLQLSHLISSYVQPIYVYFMDDLGFVLNTTDSTITTDLLLLFGPALLKQVARRRFNANEMNLSKQVKQLWINFVMFGNPTPSNQIKSWRKYTTGDYYIENFGPITSYINEENKKRVQRVMFWNQLLPKISNIRNNLSNNIPKELQNSPDPAAGFRHAMYTLVALVIALLALLLVCIVLLKKKSRERESHLHMGY</sequence>
<dbReference type="InterPro" id="IPR002018">
    <property type="entry name" value="CarbesteraseB"/>
</dbReference>
<comment type="caution">
    <text evidence="10">The sequence shown here is derived from an EMBL/GenBank/DDBJ whole genome shotgun (WGS) entry which is preliminary data.</text>
</comment>
<keyword evidence="11" id="KW-1185">Reference proteome</keyword>
<evidence type="ECO:0000313" key="11">
    <source>
        <dbReference type="Proteomes" id="UP000292052"/>
    </source>
</evidence>
<evidence type="ECO:0000256" key="3">
    <source>
        <dbReference type="ARBA" id="ARBA00022729"/>
    </source>
</evidence>
<dbReference type="PANTHER" id="PTHR43903">
    <property type="entry name" value="NEUROLIGIN"/>
    <property type="match status" value="1"/>
</dbReference>
<dbReference type="InterPro" id="IPR029058">
    <property type="entry name" value="AB_hydrolase_fold"/>
</dbReference>
<keyword evidence="4 7" id="KW-0378">Hydrolase</keyword>
<dbReference type="Gene3D" id="3.40.50.1820">
    <property type="entry name" value="alpha/beta hydrolase"/>
    <property type="match status" value="1"/>
</dbReference>
<evidence type="ECO:0000256" key="4">
    <source>
        <dbReference type="ARBA" id="ARBA00022801"/>
    </source>
</evidence>
<proteinExistence type="inferred from homology"/>
<keyword evidence="8" id="KW-0812">Transmembrane</keyword>
<evidence type="ECO:0000313" key="10">
    <source>
        <dbReference type="EMBL" id="RZC35932.1"/>
    </source>
</evidence>
<evidence type="ECO:0000256" key="7">
    <source>
        <dbReference type="RuleBase" id="RU361235"/>
    </source>
</evidence>
<dbReference type="SUPFAM" id="SSF53474">
    <property type="entry name" value="alpha/beta-Hydrolases"/>
    <property type="match status" value="1"/>
</dbReference>
<dbReference type="OrthoDB" id="19501at2759"/>
<dbReference type="Proteomes" id="UP000292052">
    <property type="component" value="Unassembled WGS sequence"/>
</dbReference>
<dbReference type="Pfam" id="PF00135">
    <property type="entry name" value="COesterase"/>
    <property type="match status" value="1"/>
</dbReference>
<feature type="non-terminal residue" evidence="10">
    <location>
        <position position="586"/>
    </location>
</feature>
<keyword evidence="8" id="KW-0472">Membrane</keyword>
<dbReference type="PROSITE" id="PS00941">
    <property type="entry name" value="CARBOXYLESTERASE_B_2"/>
    <property type="match status" value="1"/>
</dbReference>
<dbReference type="GO" id="GO:0052689">
    <property type="term" value="F:carboxylic ester hydrolase activity"/>
    <property type="evidence" value="ECO:0007669"/>
    <property type="project" value="UniProtKB-KW"/>
</dbReference>
<keyword evidence="6" id="KW-0325">Glycoprotein</keyword>